<evidence type="ECO:0000256" key="3">
    <source>
        <dbReference type="ARBA" id="ARBA00022481"/>
    </source>
</evidence>
<evidence type="ECO:0000256" key="5">
    <source>
        <dbReference type="ARBA" id="ARBA00022692"/>
    </source>
</evidence>
<dbReference type="PROSITE" id="PS00409">
    <property type="entry name" value="PROKAR_NTER_METHYL"/>
    <property type="match status" value="1"/>
</dbReference>
<dbReference type="STRING" id="477974.Daud_0971"/>
<evidence type="ECO:0000256" key="7">
    <source>
        <dbReference type="ARBA" id="ARBA00023136"/>
    </source>
</evidence>
<proteinExistence type="predicted"/>
<dbReference type="Gene3D" id="3.30.700.10">
    <property type="entry name" value="Glycoprotein, Type 4 Pilin"/>
    <property type="match status" value="1"/>
</dbReference>
<reference evidence="11" key="1">
    <citation type="submission" date="2007-10" db="EMBL/GenBank/DDBJ databases">
        <title>Complete sequence of chromosome of Desulforudis audaxviator MP104C.</title>
        <authorList>
            <person name="Copeland A."/>
            <person name="Lucas S."/>
            <person name="Lapidus A."/>
            <person name="Barry K."/>
            <person name="Glavina del Rio T."/>
            <person name="Dalin E."/>
            <person name="Tice H."/>
            <person name="Bruce D."/>
            <person name="Pitluck S."/>
            <person name="Lowry S.R."/>
            <person name="Larimer F."/>
            <person name="Land M.L."/>
            <person name="Hauser L."/>
            <person name="Kyrpides N."/>
            <person name="Ivanova N.N."/>
            <person name="Richardson P."/>
        </authorList>
    </citation>
    <scope>NUCLEOTIDE SEQUENCE [LARGE SCALE GENOMIC DNA]</scope>
    <source>
        <strain evidence="11">MP104C</strain>
    </source>
</reference>
<dbReference type="InterPro" id="IPR012902">
    <property type="entry name" value="N_methyl_site"/>
</dbReference>
<feature type="transmembrane region" description="Helical" evidence="8">
    <location>
        <begin position="20"/>
        <end position="41"/>
    </location>
</feature>
<keyword evidence="11" id="KW-1185">Reference proteome</keyword>
<sequence length="173" mass="18097">MQPLEGRGGEPGSGKAGSAGFTLIEMAVVLAIIGIILAVAVPNMRTSLDSYHVRSAAAEIATTIRYAQQESVSREMRHKIVFDSGRNSYTLYRIECVDPGDPEEIQTELESSSLPANVLLAGTTFPAGELTFGEQGRPSTAGQVTLKGGSGQSRLVVVDGTGGVRVMTPSGES</sequence>
<keyword evidence="7 8" id="KW-0472">Membrane</keyword>
<dbReference type="GO" id="GO:0015628">
    <property type="term" value="P:protein secretion by the type II secretion system"/>
    <property type="evidence" value="ECO:0007669"/>
    <property type="project" value="InterPro"/>
</dbReference>
<keyword evidence="2" id="KW-1003">Cell membrane</keyword>
<dbReference type="Pfam" id="PF12019">
    <property type="entry name" value="GspH"/>
    <property type="match status" value="1"/>
</dbReference>
<evidence type="ECO:0000313" key="10">
    <source>
        <dbReference type="EMBL" id="ACA59483.1"/>
    </source>
</evidence>
<evidence type="ECO:0000256" key="6">
    <source>
        <dbReference type="ARBA" id="ARBA00022989"/>
    </source>
</evidence>
<dbReference type="GO" id="GO:0030420">
    <property type="term" value="P:establishment of competence for transformation"/>
    <property type="evidence" value="ECO:0007669"/>
    <property type="project" value="InterPro"/>
</dbReference>
<evidence type="ECO:0000256" key="1">
    <source>
        <dbReference type="ARBA" id="ARBA00004377"/>
    </source>
</evidence>
<dbReference type="InterPro" id="IPR022346">
    <property type="entry name" value="T2SS_GspH"/>
</dbReference>
<dbReference type="SUPFAM" id="SSF54523">
    <property type="entry name" value="Pili subunits"/>
    <property type="match status" value="1"/>
</dbReference>
<dbReference type="Proteomes" id="UP000008544">
    <property type="component" value="Chromosome"/>
</dbReference>
<keyword evidence="5 8" id="KW-0812">Transmembrane</keyword>
<dbReference type="GO" id="GO:0015627">
    <property type="term" value="C:type II protein secretion system complex"/>
    <property type="evidence" value="ECO:0007669"/>
    <property type="project" value="InterPro"/>
</dbReference>
<keyword evidence="6 8" id="KW-1133">Transmembrane helix</keyword>
<protein>
    <submittedName>
        <fullName evidence="10">General secretion pathway protein H</fullName>
    </submittedName>
</protein>
<organism evidence="10 11">
    <name type="scientific">Desulforudis audaxviator (strain MP104C)</name>
    <dbReference type="NCBI Taxonomy" id="477974"/>
    <lineage>
        <taxon>Bacteria</taxon>
        <taxon>Bacillati</taxon>
        <taxon>Bacillota</taxon>
        <taxon>Clostridia</taxon>
        <taxon>Thermoanaerobacterales</taxon>
        <taxon>Candidatus Desulforudaceae</taxon>
        <taxon>Candidatus Desulforudis</taxon>
    </lineage>
</organism>
<comment type="subcellular location">
    <subcellularLocation>
        <location evidence="1">Cell inner membrane</location>
        <topology evidence="1">Single-pass membrane protein</topology>
    </subcellularLocation>
</comment>
<dbReference type="PIRSF" id="PIRSF021292">
    <property type="entry name" value="Competence_ComGD"/>
    <property type="match status" value="1"/>
</dbReference>
<dbReference type="GO" id="GO:0005886">
    <property type="term" value="C:plasma membrane"/>
    <property type="evidence" value="ECO:0007669"/>
    <property type="project" value="UniProtKB-SubCell"/>
</dbReference>
<name>B1I3D8_DESAP</name>
<dbReference type="InterPro" id="IPR045584">
    <property type="entry name" value="Pilin-like"/>
</dbReference>
<dbReference type="eggNOG" id="COG4970">
    <property type="taxonomic scope" value="Bacteria"/>
</dbReference>
<feature type="domain" description="General secretion pathway GspH" evidence="9">
    <location>
        <begin position="56"/>
        <end position="162"/>
    </location>
</feature>
<accession>B1I3D8</accession>
<dbReference type="RefSeq" id="WP_012302069.1">
    <property type="nucleotide sequence ID" value="NC_010424.1"/>
</dbReference>
<evidence type="ECO:0000256" key="4">
    <source>
        <dbReference type="ARBA" id="ARBA00022519"/>
    </source>
</evidence>
<gene>
    <name evidence="10" type="ordered locus">Daud_0971</name>
</gene>
<dbReference type="Pfam" id="PF07963">
    <property type="entry name" value="N_methyl"/>
    <property type="match status" value="1"/>
</dbReference>
<reference evidence="10 11" key="2">
    <citation type="journal article" date="2008" name="Science">
        <title>Environmental genomics reveals a single-species ecosystem deep within Earth.</title>
        <authorList>
            <person name="Chivian D."/>
            <person name="Brodie E.L."/>
            <person name="Alm E.J."/>
            <person name="Culley D.E."/>
            <person name="Dehal P.S."/>
            <person name="Desantis T.Z."/>
            <person name="Gihring T.M."/>
            <person name="Lapidus A."/>
            <person name="Lin L.H."/>
            <person name="Lowry S.R."/>
            <person name="Moser D.P."/>
            <person name="Richardson P.M."/>
            <person name="Southam G."/>
            <person name="Wanger G."/>
            <person name="Pratt L.M."/>
            <person name="Andersen G.L."/>
            <person name="Hazen T.C."/>
            <person name="Brockman F.J."/>
            <person name="Arkin A.P."/>
            <person name="Onstott T.C."/>
        </authorList>
    </citation>
    <scope>NUCLEOTIDE SEQUENCE [LARGE SCALE GENOMIC DNA]</scope>
    <source>
        <strain evidence="10 11">MP104C</strain>
    </source>
</reference>
<evidence type="ECO:0000259" key="9">
    <source>
        <dbReference type="Pfam" id="PF12019"/>
    </source>
</evidence>
<dbReference type="HOGENOM" id="CLU_1545134_0_0_9"/>
<dbReference type="NCBIfam" id="TIGR02532">
    <property type="entry name" value="IV_pilin_GFxxxE"/>
    <property type="match status" value="1"/>
</dbReference>
<keyword evidence="3" id="KW-0488">Methylation</keyword>
<dbReference type="InterPro" id="IPR016785">
    <property type="entry name" value="ComGD"/>
</dbReference>
<dbReference type="AlphaFoldDB" id="B1I3D8"/>
<dbReference type="KEGG" id="dau:Daud_0971"/>
<dbReference type="EMBL" id="CP000860">
    <property type="protein sequence ID" value="ACA59483.1"/>
    <property type="molecule type" value="Genomic_DNA"/>
</dbReference>
<keyword evidence="4" id="KW-0997">Cell inner membrane</keyword>
<evidence type="ECO:0000256" key="8">
    <source>
        <dbReference type="SAM" id="Phobius"/>
    </source>
</evidence>
<evidence type="ECO:0000313" key="11">
    <source>
        <dbReference type="Proteomes" id="UP000008544"/>
    </source>
</evidence>
<evidence type="ECO:0000256" key="2">
    <source>
        <dbReference type="ARBA" id="ARBA00022475"/>
    </source>
</evidence>